<dbReference type="GO" id="GO:0015935">
    <property type="term" value="C:small ribosomal subunit"/>
    <property type="evidence" value="ECO:0007669"/>
    <property type="project" value="InterPro"/>
</dbReference>
<evidence type="ECO:0000256" key="6">
    <source>
        <dbReference type="HAMAP-Rule" id="MF_00480"/>
    </source>
</evidence>
<dbReference type="PANTHER" id="PTHR11205">
    <property type="entry name" value="RIBOSOMAL PROTEIN S7"/>
    <property type="match status" value="1"/>
</dbReference>
<evidence type="ECO:0000313" key="9">
    <source>
        <dbReference type="EMBL" id="OQA53362.1"/>
    </source>
</evidence>
<dbReference type="GO" id="GO:0000049">
    <property type="term" value="F:tRNA binding"/>
    <property type="evidence" value="ECO:0007669"/>
    <property type="project" value="UniProtKB-UniRule"/>
</dbReference>
<dbReference type="EMBL" id="MWBO01000005">
    <property type="protein sequence ID" value="OQA53362.1"/>
    <property type="molecule type" value="Genomic_DNA"/>
</dbReference>
<evidence type="ECO:0000256" key="5">
    <source>
        <dbReference type="ARBA" id="ARBA00023274"/>
    </source>
</evidence>
<dbReference type="InterPro" id="IPR020606">
    <property type="entry name" value="Ribosomal_uS7_CS"/>
</dbReference>
<proteinExistence type="inferred from homology"/>
<dbReference type="HAMAP" id="MF_00480_B">
    <property type="entry name" value="Ribosomal_uS7_B"/>
    <property type="match status" value="1"/>
</dbReference>
<dbReference type="GO" id="GO:0019843">
    <property type="term" value="F:rRNA binding"/>
    <property type="evidence" value="ECO:0007669"/>
    <property type="project" value="UniProtKB-UniRule"/>
</dbReference>
<organism evidence="9">
    <name type="scientific">candidate division WS2 bacterium ADurb.Bin280</name>
    <dbReference type="NCBI Taxonomy" id="1852829"/>
    <lineage>
        <taxon>Bacteria</taxon>
        <taxon>candidate division WS2</taxon>
    </lineage>
</organism>
<dbReference type="InterPro" id="IPR005717">
    <property type="entry name" value="Ribosomal_uS7_bac/org-type"/>
</dbReference>
<dbReference type="CDD" id="cd14869">
    <property type="entry name" value="uS7_Bacteria"/>
    <property type="match status" value="1"/>
</dbReference>
<keyword evidence="2 6" id="KW-0699">rRNA-binding</keyword>
<dbReference type="NCBIfam" id="TIGR01029">
    <property type="entry name" value="rpsG_bact"/>
    <property type="match status" value="1"/>
</dbReference>
<evidence type="ECO:0000256" key="2">
    <source>
        <dbReference type="ARBA" id="ARBA00022730"/>
    </source>
</evidence>
<dbReference type="Proteomes" id="UP000485367">
    <property type="component" value="Unassembled WGS sequence"/>
</dbReference>
<dbReference type="Pfam" id="PF00177">
    <property type="entry name" value="Ribosomal_S7"/>
    <property type="match status" value="1"/>
</dbReference>
<dbReference type="PIRSF" id="PIRSF002122">
    <property type="entry name" value="RPS7p_RPS7a_RPS5e_RPS7o"/>
    <property type="match status" value="1"/>
</dbReference>
<comment type="similarity">
    <text evidence="1 6 7">Belongs to the universal ribosomal protein uS7 family.</text>
</comment>
<comment type="subunit">
    <text evidence="6">Part of the 30S ribosomal subunit. Contacts proteins S9 and S11.</text>
</comment>
<keyword evidence="5 6" id="KW-0687">Ribonucleoprotein</keyword>
<dbReference type="SUPFAM" id="SSF47973">
    <property type="entry name" value="Ribosomal protein S7"/>
    <property type="match status" value="1"/>
</dbReference>
<dbReference type="InterPro" id="IPR000235">
    <property type="entry name" value="Ribosomal_uS7"/>
</dbReference>
<dbReference type="Gene3D" id="1.10.455.10">
    <property type="entry name" value="Ribosomal protein S7 domain"/>
    <property type="match status" value="1"/>
</dbReference>
<dbReference type="InterPro" id="IPR036823">
    <property type="entry name" value="Ribosomal_uS7_dom_sf"/>
</dbReference>
<sequence>MRGTVDRKKRILAPDEQFASTTVEKFINYVMKGGKKQVAKKIVYSSLEMASKDLKKEPLEIFNYVISAVAPAVEVRSRRIGGANYQIPMEVKEPRRTSLAMRWIIEGARSKQGKKMAEKLAMEYKDIFAGVGVAMKKRTDTHKMAEANKAFAHFARVR</sequence>
<reference evidence="9" key="1">
    <citation type="submission" date="2017-02" db="EMBL/GenBank/DDBJ databases">
        <title>Delving into the versatile metabolic prowess of the omnipresent phylum Bacteroidetes.</title>
        <authorList>
            <person name="Nobu M.K."/>
            <person name="Mei R."/>
            <person name="Narihiro T."/>
            <person name="Kuroda K."/>
            <person name="Liu W.-T."/>
        </authorList>
    </citation>
    <scope>NUCLEOTIDE SEQUENCE</scope>
    <source>
        <strain evidence="9">ADurb.Bin280</strain>
    </source>
</reference>
<dbReference type="GO" id="GO:0006412">
    <property type="term" value="P:translation"/>
    <property type="evidence" value="ECO:0007669"/>
    <property type="project" value="UniProtKB-UniRule"/>
</dbReference>
<gene>
    <name evidence="6 9" type="primary">rpsG</name>
    <name evidence="9" type="ORF">BWY43_00033</name>
</gene>
<feature type="domain" description="Small ribosomal subunit protein uS7" evidence="8">
    <location>
        <begin position="8"/>
        <end position="149"/>
    </location>
</feature>
<keyword evidence="4 6" id="KW-0689">Ribosomal protein</keyword>
<dbReference type="PROSITE" id="PS00052">
    <property type="entry name" value="RIBOSOMAL_S7"/>
    <property type="match status" value="1"/>
</dbReference>
<evidence type="ECO:0000259" key="8">
    <source>
        <dbReference type="Pfam" id="PF00177"/>
    </source>
</evidence>
<protein>
    <recommendedName>
        <fullName evidence="6">Small ribosomal subunit protein uS7</fullName>
    </recommendedName>
</protein>
<comment type="caution">
    <text evidence="9">The sequence shown here is derived from an EMBL/GenBank/DDBJ whole genome shotgun (WGS) entry which is preliminary data.</text>
</comment>
<evidence type="ECO:0000256" key="7">
    <source>
        <dbReference type="RuleBase" id="RU003619"/>
    </source>
</evidence>
<keyword evidence="6" id="KW-0820">tRNA-binding</keyword>
<name>A0A1V5SH92_9BACT</name>
<dbReference type="AlphaFoldDB" id="A0A1V5SH92"/>
<evidence type="ECO:0000256" key="1">
    <source>
        <dbReference type="ARBA" id="ARBA00007151"/>
    </source>
</evidence>
<keyword evidence="3 6" id="KW-0694">RNA-binding</keyword>
<accession>A0A1V5SH92</accession>
<evidence type="ECO:0000256" key="3">
    <source>
        <dbReference type="ARBA" id="ARBA00022884"/>
    </source>
</evidence>
<dbReference type="InterPro" id="IPR023798">
    <property type="entry name" value="Ribosomal_uS7_dom"/>
</dbReference>
<dbReference type="GO" id="GO:0003735">
    <property type="term" value="F:structural constituent of ribosome"/>
    <property type="evidence" value="ECO:0007669"/>
    <property type="project" value="InterPro"/>
</dbReference>
<evidence type="ECO:0000256" key="4">
    <source>
        <dbReference type="ARBA" id="ARBA00022980"/>
    </source>
</evidence>
<comment type="function">
    <text evidence="6">One of the primary rRNA binding proteins, it binds directly to 16S rRNA where it nucleates assembly of the head domain of the 30S subunit. Is located at the subunit interface close to the decoding center, probably blocks exit of the E-site tRNA.</text>
</comment>